<evidence type="ECO:0000313" key="3">
    <source>
        <dbReference type="EMBL" id="RGW87023.1"/>
    </source>
</evidence>
<evidence type="ECO:0000313" key="6">
    <source>
        <dbReference type="EMBL" id="RHF02114.1"/>
    </source>
</evidence>
<dbReference type="EMBL" id="QSKC01000016">
    <property type="protein sequence ID" value="RHE31106.1"/>
    <property type="molecule type" value="Genomic_DNA"/>
</dbReference>
<evidence type="ECO:0000313" key="9">
    <source>
        <dbReference type="Proteomes" id="UP000285290"/>
    </source>
</evidence>
<dbReference type="EMBL" id="QSKY01000018">
    <property type="protein sequence ID" value="RHF02114.1"/>
    <property type="molecule type" value="Genomic_DNA"/>
</dbReference>
<evidence type="ECO:0000313" key="10">
    <source>
        <dbReference type="Proteomes" id="UP000286220"/>
    </source>
</evidence>
<gene>
    <name evidence="6" type="ORF">DW703_11840</name>
    <name evidence="5" type="ORF">DW753_11860</name>
    <name evidence="4" type="ORF">DW912_15565</name>
    <name evidence="3" type="ORF">DWV45_08530</name>
    <name evidence="2" type="ORF">G4319_11220</name>
    <name evidence="1" type="ORF">LK487_05505</name>
</gene>
<reference evidence="2" key="3">
    <citation type="submission" date="2020-02" db="EMBL/GenBank/DDBJ databases">
        <authorList>
            <person name="Littmann E."/>
            <person name="Sorbara M."/>
        </authorList>
    </citation>
    <scope>NUCLEOTIDE SEQUENCE</scope>
    <source>
        <strain evidence="2">MSK.17.79</strain>
    </source>
</reference>
<dbReference type="Proteomes" id="UP001193670">
    <property type="component" value="Unassembled WGS sequence"/>
</dbReference>
<dbReference type="AlphaFoldDB" id="A0A414M1V6"/>
<reference evidence="7 8" key="1">
    <citation type="submission" date="2018-08" db="EMBL/GenBank/DDBJ databases">
        <title>A genome reference for cultivated species of the human gut microbiota.</title>
        <authorList>
            <person name="Zou Y."/>
            <person name="Xue W."/>
            <person name="Luo G."/>
        </authorList>
    </citation>
    <scope>NUCLEOTIDE SEQUENCE [LARGE SCALE GENOMIC DNA]</scope>
    <source>
        <strain evidence="3 8">AF06-19</strain>
        <strain evidence="6 7">AM26-2LB</strain>
        <strain evidence="5 9">AM29-10</strain>
        <strain evidence="4 10">AM42-17AT</strain>
    </source>
</reference>
<dbReference type="EMBL" id="JAJFBX010000006">
    <property type="protein sequence ID" value="MCC2746492.1"/>
    <property type="molecule type" value="Genomic_DNA"/>
</dbReference>
<evidence type="ECO:0000313" key="1">
    <source>
        <dbReference type="EMBL" id="MCC2746492.1"/>
    </source>
</evidence>
<accession>A0A414M1V6</accession>
<dbReference type="EMBL" id="JAAILW010000022">
    <property type="protein sequence ID" value="NSC27904.1"/>
    <property type="molecule type" value="Genomic_DNA"/>
</dbReference>
<dbReference type="Proteomes" id="UP000285290">
    <property type="component" value="Unassembled WGS sequence"/>
</dbReference>
<dbReference type="RefSeq" id="WP_117997911.1">
    <property type="nucleotide sequence ID" value="NZ_CP100127.1"/>
</dbReference>
<dbReference type="Proteomes" id="UP000283683">
    <property type="component" value="Unassembled WGS sequence"/>
</dbReference>
<reference evidence="1" key="4">
    <citation type="submission" date="2021-10" db="EMBL/GenBank/DDBJ databases">
        <title>Collection of gut derived symbiotic bacterial strains cultured from healthy donors.</title>
        <authorList>
            <person name="Lin H."/>
            <person name="Littmann E."/>
            <person name="Claire K."/>
            <person name="Pamer E."/>
        </authorList>
    </citation>
    <scope>NUCLEOTIDE SEQUENCE</scope>
    <source>
        <strain evidence="1">MSK.22.92</strain>
    </source>
</reference>
<evidence type="ECO:0000313" key="2">
    <source>
        <dbReference type="EMBL" id="NSC27904.1"/>
    </source>
</evidence>
<name>A0A414M1V6_9FIRM</name>
<dbReference type="InterPro" id="IPR025233">
    <property type="entry name" value="DUF4176"/>
</dbReference>
<dbReference type="Proteomes" id="UP000283501">
    <property type="component" value="Unassembled WGS sequence"/>
</dbReference>
<organism evidence="6 7">
    <name type="scientific">Agathobacter rectalis</name>
    <dbReference type="NCBI Taxonomy" id="39491"/>
    <lineage>
        <taxon>Bacteria</taxon>
        <taxon>Bacillati</taxon>
        <taxon>Bacillota</taxon>
        <taxon>Clostridia</taxon>
        <taxon>Lachnospirales</taxon>
        <taxon>Lachnospiraceae</taxon>
        <taxon>Agathobacter</taxon>
    </lineage>
</organism>
<reference evidence="2" key="2">
    <citation type="journal article" date="2020" name="Cell Host Microbe">
        <title>Functional and Genomic Variation between Human-Derived Isolates of Lachnospiraceae Reveals Inter- and Intra-Species Diversity.</title>
        <authorList>
            <person name="Sorbara M.T."/>
            <person name="Littmann E.R."/>
            <person name="Fontana E."/>
            <person name="Moody T.U."/>
            <person name="Kohout C.E."/>
            <person name="Gjonbalaj M."/>
            <person name="Eaton V."/>
            <person name="Seok R."/>
            <person name="Leiner I.M."/>
            <person name="Pamer E.G."/>
        </authorList>
    </citation>
    <scope>NUCLEOTIDE SEQUENCE</scope>
    <source>
        <strain evidence="2">MSK.17.79</strain>
    </source>
</reference>
<dbReference type="Proteomes" id="UP000286220">
    <property type="component" value="Unassembled WGS sequence"/>
</dbReference>
<proteinExistence type="predicted"/>
<dbReference type="EMBL" id="QSFZ01000025">
    <property type="protein sequence ID" value="RHA88450.1"/>
    <property type="molecule type" value="Genomic_DNA"/>
</dbReference>
<evidence type="ECO:0000313" key="5">
    <source>
        <dbReference type="EMBL" id="RHE31106.1"/>
    </source>
</evidence>
<evidence type="ECO:0000313" key="4">
    <source>
        <dbReference type="EMBL" id="RHA88450.1"/>
    </source>
</evidence>
<evidence type="ECO:0000313" key="8">
    <source>
        <dbReference type="Proteomes" id="UP000283683"/>
    </source>
</evidence>
<evidence type="ECO:0000313" key="7">
    <source>
        <dbReference type="Proteomes" id="UP000283501"/>
    </source>
</evidence>
<comment type="caution">
    <text evidence="6">The sequence shown here is derived from an EMBL/GenBank/DDBJ whole genome shotgun (WGS) entry which is preliminary data.</text>
</comment>
<protein>
    <submittedName>
        <fullName evidence="6">DUF4176 domain-containing protein</fullName>
    </submittedName>
</protein>
<sequence>MTEKVNFLPLGSIVVVSGGIKKYVIVARALKVKINGKEQFFDYAACAYPEGMVGDRLMYFQHSDVSKVVFEGFSDDDEKMMCANIQKAMEMLEIERADVRQLKQNMGN</sequence>
<dbReference type="EMBL" id="QSAZ01000007">
    <property type="protein sequence ID" value="RGW87023.1"/>
    <property type="molecule type" value="Genomic_DNA"/>
</dbReference>
<dbReference type="Pfam" id="PF13780">
    <property type="entry name" value="DUF4176"/>
    <property type="match status" value="1"/>
</dbReference>
<dbReference type="Proteomes" id="UP001197847">
    <property type="component" value="Unassembled WGS sequence"/>
</dbReference>